<feature type="domain" description="NAD(P)-binding" evidence="1">
    <location>
        <begin position="11"/>
        <end position="115"/>
    </location>
</feature>
<dbReference type="PANTHER" id="PTHR43162:SF1">
    <property type="entry name" value="PRESTALK A DIFFERENTIATION PROTEIN A"/>
    <property type="match status" value="1"/>
</dbReference>
<evidence type="ECO:0000259" key="1">
    <source>
        <dbReference type="Pfam" id="PF13460"/>
    </source>
</evidence>
<protein>
    <recommendedName>
        <fullName evidence="1">NAD(P)-binding domain-containing protein</fullName>
    </recommendedName>
</protein>
<organism evidence="2 3">
    <name type="scientific">Phascolomyces articulosus</name>
    <dbReference type="NCBI Taxonomy" id="60185"/>
    <lineage>
        <taxon>Eukaryota</taxon>
        <taxon>Fungi</taxon>
        <taxon>Fungi incertae sedis</taxon>
        <taxon>Mucoromycota</taxon>
        <taxon>Mucoromycotina</taxon>
        <taxon>Mucoromycetes</taxon>
        <taxon>Mucorales</taxon>
        <taxon>Lichtheimiaceae</taxon>
        <taxon>Phascolomyces</taxon>
    </lineage>
</organism>
<comment type="caution">
    <text evidence="2">The sequence shown here is derived from an EMBL/GenBank/DDBJ whole genome shotgun (WGS) entry which is preliminary data.</text>
</comment>
<dbReference type="InterPro" id="IPR036291">
    <property type="entry name" value="NAD(P)-bd_dom_sf"/>
</dbReference>
<dbReference type="EMBL" id="JAIXMP010000020">
    <property type="protein sequence ID" value="KAI9257190.1"/>
    <property type="molecule type" value="Genomic_DNA"/>
</dbReference>
<dbReference type="AlphaFoldDB" id="A0AAD5K635"/>
<reference evidence="2" key="1">
    <citation type="journal article" date="2022" name="IScience">
        <title>Evolution of zygomycete secretomes and the origins of terrestrial fungal ecologies.</title>
        <authorList>
            <person name="Chang Y."/>
            <person name="Wang Y."/>
            <person name="Mondo S."/>
            <person name="Ahrendt S."/>
            <person name="Andreopoulos W."/>
            <person name="Barry K."/>
            <person name="Beard J."/>
            <person name="Benny G.L."/>
            <person name="Blankenship S."/>
            <person name="Bonito G."/>
            <person name="Cuomo C."/>
            <person name="Desiro A."/>
            <person name="Gervers K.A."/>
            <person name="Hundley H."/>
            <person name="Kuo A."/>
            <person name="LaButti K."/>
            <person name="Lang B.F."/>
            <person name="Lipzen A."/>
            <person name="O'Donnell K."/>
            <person name="Pangilinan J."/>
            <person name="Reynolds N."/>
            <person name="Sandor L."/>
            <person name="Smith M.E."/>
            <person name="Tsang A."/>
            <person name="Grigoriev I.V."/>
            <person name="Stajich J.E."/>
            <person name="Spatafora J.W."/>
        </authorList>
    </citation>
    <scope>NUCLEOTIDE SEQUENCE</scope>
    <source>
        <strain evidence="2">RSA 2281</strain>
    </source>
</reference>
<dbReference type="Pfam" id="PF13460">
    <property type="entry name" value="NAD_binding_10"/>
    <property type="match status" value="1"/>
</dbReference>
<dbReference type="Gene3D" id="3.40.50.720">
    <property type="entry name" value="NAD(P)-binding Rossmann-like Domain"/>
    <property type="match status" value="1"/>
</dbReference>
<gene>
    <name evidence="2" type="ORF">BDA99DRAFT_539298</name>
</gene>
<dbReference type="InterPro" id="IPR051604">
    <property type="entry name" value="Ergot_Alk_Oxidoreductase"/>
</dbReference>
<dbReference type="SUPFAM" id="SSF51735">
    <property type="entry name" value="NAD(P)-binding Rossmann-fold domains"/>
    <property type="match status" value="1"/>
</dbReference>
<dbReference type="InterPro" id="IPR016040">
    <property type="entry name" value="NAD(P)-bd_dom"/>
</dbReference>
<name>A0AAD5K635_9FUNG</name>
<evidence type="ECO:0000313" key="2">
    <source>
        <dbReference type="EMBL" id="KAI9257190.1"/>
    </source>
</evidence>
<reference evidence="2" key="2">
    <citation type="submission" date="2023-02" db="EMBL/GenBank/DDBJ databases">
        <authorList>
            <consortium name="DOE Joint Genome Institute"/>
            <person name="Mondo S.J."/>
            <person name="Chang Y."/>
            <person name="Wang Y."/>
            <person name="Ahrendt S."/>
            <person name="Andreopoulos W."/>
            <person name="Barry K."/>
            <person name="Beard J."/>
            <person name="Benny G.L."/>
            <person name="Blankenship S."/>
            <person name="Bonito G."/>
            <person name="Cuomo C."/>
            <person name="Desiro A."/>
            <person name="Gervers K.A."/>
            <person name="Hundley H."/>
            <person name="Kuo A."/>
            <person name="LaButti K."/>
            <person name="Lang B.F."/>
            <person name="Lipzen A."/>
            <person name="O'Donnell K."/>
            <person name="Pangilinan J."/>
            <person name="Reynolds N."/>
            <person name="Sandor L."/>
            <person name="Smith M.W."/>
            <person name="Tsang A."/>
            <person name="Grigoriev I.V."/>
            <person name="Stajich J.E."/>
            <person name="Spatafora J.W."/>
        </authorList>
    </citation>
    <scope>NUCLEOTIDE SEQUENCE</scope>
    <source>
        <strain evidence="2">RSA 2281</strain>
    </source>
</reference>
<dbReference type="PANTHER" id="PTHR43162">
    <property type="match status" value="1"/>
</dbReference>
<sequence>MVYEEKLYILGSTGNTGQPLVNKLLKNPKVSLTLYTRSPAKVQQLFGEQPDGKLQIVQGDFNDKGAFRKSIQGHKRLFLLIQVLDFKNYLIIVREFAQIAYDAGVAQIVLISGTSGSMPYRTTAFNPIILEGVLSIKDRGDLIALCPGNFMSNQFNPGADVDTVKNISKIFDVREPDQKNPWISPNDIGEIAANILQDPIEKHEDAVYELVGDPNTPKEYVEILIRYYDILTKQAGLPHKMAFTLLYYAKCLVIDNASPGLSVLLGRQPETLEQWVEKHKYAFM</sequence>
<proteinExistence type="predicted"/>
<keyword evidence="3" id="KW-1185">Reference proteome</keyword>
<evidence type="ECO:0000313" key="3">
    <source>
        <dbReference type="Proteomes" id="UP001209540"/>
    </source>
</evidence>
<accession>A0AAD5K635</accession>
<dbReference type="Proteomes" id="UP001209540">
    <property type="component" value="Unassembled WGS sequence"/>
</dbReference>